<feature type="chain" id="PRO_5039810584" description="Acyloxyacyl hydrolase" evidence="1">
    <location>
        <begin position="21"/>
        <end position="192"/>
    </location>
</feature>
<dbReference type="Gene3D" id="2.40.160.20">
    <property type="match status" value="1"/>
</dbReference>
<dbReference type="SUPFAM" id="SSF56925">
    <property type="entry name" value="OMPA-like"/>
    <property type="match status" value="1"/>
</dbReference>
<proteinExistence type="predicted"/>
<evidence type="ECO:0000313" key="4">
    <source>
        <dbReference type="Proteomes" id="UP000317366"/>
    </source>
</evidence>
<evidence type="ECO:0008006" key="6">
    <source>
        <dbReference type="Google" id="ProtNLM"/>
    </source>
</evidence>
<dbReference type="InterPro" id="IPR011250">
    <property type="entry name" value="OMP/PagP_B-barrel"/>
</dbReference>
<comment type="caution">
    <text evidence="2">The sequence shown here is derived from an EMBL/GenBank/DDBJ whole genome shotgun (WGS) entry which is preliminary data.</text>
</comment>
<sequence>MKLRLLGSALAVIAATTTVALPDPAHGNQISTGSIEFSPTVAFSHWNMKREGYGNVDNFTRLDITPTIGYCMSNHYEVTGAFMTRHESTNGVSDTALGANAGLTYNFSPQGAVIPFASVGFGTLFYDGFSFNDAAVLAPMLTGGIRMLVGSSASVNVDMGYQHESNAQGEFGASSNRLVAGVGVSVFPWRSK</sequence>
<name>A0A538SX56_UNCEI</name>
<organism evidence="2 5">
    <name type="scientific">Eiseniibacteriota bacterium</name>
    <dbReference type="NCBI Taxonomy" id="2212470"/>
    <lineage>
        <taxon>Bacteria</taxon>
        <taxon>Candidatus Eiseniibacteriota</taxon>
    </lineage>
</organism>
<feature type="signal peptide" evidence="1">
    <location>
        <begin position="1"/>
        <end position="20"/>
    </location>
</feature>
<keyword evidence="1" id="KW-0732">Signal</keyword>
<evidence type="ECO:0000313" key="3">
    <source>
        <dbReference type="EMBL" id="TMQ64631.1"/>
    </source>
</evidence>
<dbReference type="AlphaFoldDB" id="A0A538SX56"/>
<dbReference type="EMBL" id="VBOX01000032">
    <property type="protein sequence ID" value="TMQ64631.1"/>
    <property type="molecule type" value="Genomic_DNA"/>
</dbReference>
<evidence type="ECO:0000256" key="1">
    <source>
        <dbReference type="SAM" id="SignalP"/>
    </source>
</evidence>
<reference evidence="4 5" key="1">
    <citation type="journal article" date="2019" name="Nat. Microbiol.">
        <title>Mediterranean grassland soil C-N compound turnover is dependent on rainfall and depth, and is mediated by genomically divergent microorganisms.</title>
        <authorList>
            <person name="Diamond S."/>
            <person name="Andeer P.F."/>
            <person name="Li Z."/>
            <person name="Crits-Christoph A."/>
            <person name="Burstein D."/>
            <person name="Anantharaman K."/>
            <person name="Lane K.R."/>
            <person name="Thomas B.C."/>
            <person name="Pan C."/>
            <person name="Northen T.R."/>
            <person name="Banfield J.F."/>
        </authorList>
    </citation>
    <scope>NUCLEOTIDE SEQUENCE [LARGE SCALE GENOMIC DNA]</scope>
    <source>
        <strain evidence="2">WS_4</strain>
        <strain evidence="3">WS_7</strain>
    </source>
</reference>
<protein>
    <recommendedName>
        <fullName evidence="6">Acyloxyacyl hydrolase</fullName>
    </recommendedName>
</protein>
<evidence type="ECO:0000313" key="5">
    <source>
        <dbReference type="Proteomes" id="UP000319829"/>
    </source>
</evidence>
<dbReference type="Proteomes" id="UP000317366">
    <property type="component" value="Unassembled WGS sequence"/>
</dbReference>
<accession>A0A538SX56</accession>
<dbReference type="Proteomes" id="UP000319829">
    <property type="component" value="Unassembled WGS sequence"/>
</dbReference>
<dbReference type="EMBL" id="VBOU01000009">
    <property type="protein sequence ID" value="TMQ55980.1"/>
    <property type="molecule type" value="Genomic_DNA"/>
</dbReference>
<evidence type="ECO:0000313" key="2">
    <source>
        <dbReference type="EMBL" id="TMQ55980.1"/>
    </source>
</evidence>
<gene>
    <name evidence="2" type="ORF">E6K74_01425</name>
    <name evidence="3" type="ORF">E6K77_03600</name>
</gene>